<dbReference type="PANTHER" id="PTHR43135">
    <property type="entry name" value="ALPHA-D-RIBOSE 1-METHYLPHOSPHONATE 5-TRIPHOSPHATE DIPHOSPHATASE"/>
    <property type="match status" value="1"/>
</dbReference>
<protein>
    <recommendedName>
        <fullName evidence="1">Amidohydrolase-related domain-containing protein</fullName>
    </recommendedName>
</protein>
<feature type="domain" description="Amidohydrolase-related" evidence="1">
    <location>
        <begin position="85"/>
        <end position="452"/>
    </location>
</feature>
<dbReference type="InterPro" id="IPR011059">
    <property type="entry name" value="Metal-dep_hydrolase_composite"/>
</dbReference>
<dbReference type="GO" id="GO:0016810">
    <property type="term" value="F:hydrolase activity, acting on carbon-nitrogen (but not peptide) bonds"/>
    <property type="evidence" value="ECO:0007669"/>
    <property type="project" value="InterPro"/>
</dbReference>
<dbReference type="Pfam" id="PF01979">
    <property type="entry name" value="Amidohydro_1"/>
    <property type="match status" value="1"/>
</dbReference>
<evidence type="ECO:0000313" key="2">
    <source>
        <dbReference type="EMBL" id="PZR16118.1"/>
    </source>
</evidence>
<dbReference type="Gene3D" id="2.30.40.10">
    <property type="entry name" value="Urease, subunit C, domain 1"/>
    <property type="match status" value="1"/>
</dbReference>
<evidence type="ECO:0000313" key="3">
    <source>
        <dbReference type="Proteomes" id="UP000249061"/>
    </source>
</evidence>
<dbReference type="InterPro" id="IPR051781">
    <property type="entry name" value="Metallo-dep_Hydrolase"/>
</dbReference>
<dbReference type="PROSITE" id="PS51257">
    <property type="entry name" value="PROKAR_LIPOPROTEIN"/>
    <property type="match status" value="1"/>
</dbReference>
<organism evidence="2 3">
    <name type="scientific">Archangium gephyra</name>
    <dbReference type="NCBI Taxonomy" id="48"/>
    <lineage>
        <taxon>Bacteria</taxon>
        <taxon>Pseudomonadati</taxon>
        <taxon>Myxococcota</taxon>
        <taxon>Myxococcia</taxon>
        <taxon>Myxococcales</taxon>
        <taxon>Cystobacterineae</taxon>
        <taxon>Archangiaceae</taxon>
        <taxon>Archangium</taxon>
    </lineage>
</organism>
<dbReference type="InterPro" id="IPR006680">
    <property type="entry name" value="Amidohydro-rel"/>
</dbReference>
<dbReference type="InterPro" id="IPR032466">
    <property type="entry name" value="Metal_Hydrolase"/>
</dbReference>
<gene>
    <name evidence="2" type="ORF">DI536_07455</name>
</gene>
<dbReference type="Gene3D" id="3.20.20.140">
    <property type="entry name" value="Metal-dependent hydrolases"/>
    <property type="match status" value="1"/>
</dbReference>
<sequence>MRVFAVASLVLLSGCLTRYSFPQLVEKPSASERILISNVAVFDGKSATLLEHRDVLISDGRVQAVHETGLMRIAGARFIDGNGKTLVPGFIDFHVHLTSSPSAPWKAAQPDPRHAGRALLYAGITGAQDVGGDVEELEALQKNWLGPDFIYAGKMITTRDGYPVSMVRDLLPWPVDRIAEGIFATQISTPEEAKRAVENSLAHGAKIIKVAVAQIPLDAPVYSPELLKAVVDAAHAKNAKVAAHIDTAEYALLAARAGVDLLVHGVHLGKLTDEQAAELKSLGTVVAPTLVVWDRIEALIENRFAPTPLEKEAWPSGFLHEFDPSVTSQHTLSAGLTAWIHELQASKADRLEAVRVLHRAGVPLLVGADDNGSVGCMAGAAFQEELRQLVEAGVPNADVLRGATSTAASLTGLGTGTVEVGAVANLVLLDGDPLTDITATSRIVHVIKDGTVLNRSSILQETGDHVAKQ</sequence>
<proteinExistence type="predicted"/>
<dbReference type="EMBL" id="QFQP01000004">
    <property type="protein sequence ID" value="PZR16118.1"/>
    <property type="molecule type" value="Genomic_DNA"/>
</dbReference>
<evidence type="ECO:0000259" key="1">
    <source>
        <dbReference type="Pfam" id="PF01979"/>
    </source>
</evidence>
<comment type="caution">
    <text evidence="2">The sequence shown here is derived from an EMBL/GenBank/DDBJ whole genome shotgun (WGS) entry which is preliminary data.</text>
</comment>
<dbReference type="SUPFAM" id="SSF51338">
    <property type="entry name" value="Composite domain of metallo-dependent hydrolases"/>
    <property type="match status" value="1"/>
</dbReference>
<dbReference type="AlphaFoldDB" id="A0A2W5V424"/>
<dbReference type="SUPFAM" id="SSF51556">
    <property type="entry name" value="Metallo-dependent hydrolases"/>
    <property type="match status" value="1"/>
</dbReference>
<reference evidence="2 3" key="1">
    <citation type="submission" date="2017-08" db="EMBL/GenBank/DDBJ databases">
        <title>Infants hospitalized years apart are colonized by the same room-sourced microbial strains.</title>
        <authorList>
            <person name="Brooks B."/>
            <person name="Olm M.R."/>
            <person name="Firek B.A."/>
            <person name="Baker R."/>
            <person name="Thomas B.C."/>
            <person name="Morowitz M.J."/>
            <person name="Banfield J.F."/>
        </authorList>
    </citation>
    <scope>NUCLEOTIDE SEQUENCE [LARGE SCALE GENOMIC DNA]</scope>
    <source>
        <strain evidence="2">S2_003_000_R2_14</strain>
    </source>
</reference>
<dbReference type="Proteomes" id="UP000249061">
    <property type="component" value="Unassembled WGS sequence"/>
</dbReference>
<dbReference type="PANTHER" id="PTHR43135:SF3">
    <property type="entry name" value="ALPHA-D-RIBOSE 1-METHYLPHOSPHONATE 5-TRIPHOSPHATE DIPHOSPHATASE"/>
    <property type="match status" value="1"/>
</dbReference>
<accession>A0A2W5V424</accession>
<name>A0A2W5V424_9BACT</name>